<dbReference type="Pfam" id="PF01225">
    <property type="entry name" value="Mur_ligase"/>
    <property type="match status" value="1"/>
</dbReference>
<dbReference type="InterPro" id="IPR035911">
    <property type="entry name" value="MurE/MurF_N"/>
</dbReference>
<keyword evidence="18" id="KW-1185">Reference proteome</keyword>
<evidence type="ECO:0000256" key="4">
    <source>
        <dbReference type="ARBA" id="ARBA00022598"/>
    </source>
</evidence>
<evidence type="ECO:0000256" key="13">
    <source>
        <dbReference type="RuleBase" id="RU004135"/>
    </source>
</evidence>
<evidence type="ECO:0000256" key="7">
    <source>
        <dbReference type="ARBA" id="ARBA00022840"/>
    </source>
</evidence>
<keyword evidence="7 12" id="KW-0067">ATP-binding</keyword>
<dbReference type="SUPFAM" id="SSF53244">
    <property type="entry name" value="MurD-like peptide ligases, peptide-binding domain"/>
    <property type="match status" value="1"/>
</dbReference>
<dbReference type="Gene3D" id="3.40.1190.10">
    <property type="entry name" value="Mur-like, catalytic domain"/>
    <property type="match status" value="1"/>
</dbReference>
<name>A0A3A9ARJ2_9FIRM</name>
<feature type="domain" description="Mur ligase N-terminal catalytic" evidence="14">
    <location>
        <begin position="22"/>
        <end position="97"/>
    </location>
</feature>
<dbReference type="GO" id="GO:0051301">
    <property type="term" value="P:cell division"/>
    <property type="evidence" value="ECO:0007669"/>
    <property type="project" value="UniProtKB-KW"/>
</dbReference>
<sequence>MNCRELLRELSYECVRGSADREITEVVYDSRKIKKGCMFICICGYQVDGHSFAPEAARKGAAAIVVQKDVTLPDEYDTTVIRVEDTRYAMAFIAAAYFDHPADRLKVIGITGTKGKTTTTYLIKSILEQAGYRVGLVGTIETIIGDRHIPAGNTTPESFVLQQYFKEMEDAGCEIVVMEVASQGLKLHRTQGFIFEIGIFTNLEPDHIGPNEHADFEEYQACKGLLFKQCRLGIVNRDDAHVEAVLKDHTCRLETYGLGEGKMDAKGPDAGKDTWLPSSIDIYAQDLKLVNKPGELGVAFRVRADRIPRENENNGCLVSPDGFMQRQSPWPGDFDVEVPAPGRFSVYNALTAIAVCRHFKVAIPQIQKALLAARVKGRIEMVPVSDQFTLLIDYAHNAMSLKSLLSTLREYKPARLVCVFGCGGNRSKLRRFEMGEVSGNYADFTIITSDNPRFEKPQDIIEDIKAGIKKTAGKYIEICDRKEAVAYAISHGQPGDIIVLAGKGHEDYQEIEGVKYPMDERVLISEILEEKRFSEKQINK</sequence>
<comment type="pathway">
    <text evidence="1 12 13">Cell wall biogenesis; peptidoglycan biosynthesis.</text>
</comment>
<gene>
    <name evidence="12" type="primary">murE</name>
    <name evidence="17" type="ORF">D7V94_14790</name>
</gene>
<dbReference type="GO" id="GO:0071555">
    <property type="term" value="P:cell wall organization"/>
    <property type="evidence" value="ECO:0007669"/>
    <property type="project" value="UniProtKB-KW"/>
</dbReference>
<dbReference type="RefSeq" id="WP_120471189.1">
    <property type="nucleotide sequence ID" value="NZ_RAYQ01000016.1"/>
</dbReference>
<dbReference type="Proteomes" id="UP000280696">
    <property type="component" value="Unassembled WGS sequence"/>
</dbReference>
<comment type="cofactor">
    <cofactor evidence="12">
        <name>Mg(2+)</name>
        <dbReference type="ChEBI" id="CHEBI:18420"/>
    </cofactor>
</comment>
<dbReference type="SUPFAM" id="SSF53623">
    <property type="entry name" value="MurD-like peptide ligases, catalytic domain"/>
    <property type="match status" value="1"/>
</dbReference>
<dbReference type="Pfam" id="PF08245">
    <property type="entry name" value="Mur_ligase_M"/>
    <property type="match status" value="1"/>
</dbReference>
<keyword evidence="3 12" id="KW-0963">Cytoplasm</keyword>
<dbReference type="GO" id="GO:0008765">
    <property type="term" value="F:UDP-N-acetylmuramoylalanyl-D-glutamate-2,6-diaminopimelate ligase activity"/>
    <property type="evidence" value="ECO:0007669"/>
    <property type="project" value="UniProtKB-UniRule"/>
</dbReference>
<evidence type="ECO:0000256" key="12">
    <source>
        <dbReference type="HAMAP-Rule" id="MF_00208"/>
    </source>
</evidence>
<dbReference type="Pfam" id="PF02875">
    <property type="entry name" value="Mur_ligase_C"/>
    <property type="match status" value="1"/>
</dbReference>
<evidence type="ECO:0000256" key="11">
    <source>
        <dbReference type="ARBA" id="ARBA00023316"/>
    </source>
</evidence>
<evidence type="ECO:0000256" key="8">
    <source>
        <dbReference type="ARBA" id="ARBA00022960"/>
    </source>
</evidence>
<dbReference type="GO" id="GO:0004326">
    <property type="term" value="F:tetrahydrofolylpolyglutamate synthase activity"/>
    <property type="evidence" value="ECO:0007669"/>
    <property type="project" value="InterPro"/>
</dbReference>
<dbReference type="GO" id="GO:0005737">
    <property type="term" value="C:cytoplasm"/>
    <property type="evidence" value="ECO:0007669"/>
    <property type="project" value="UniProtKB-SubCell"/>
</dbReference>
<evidence type="ECO:0000313" key="17">
    <source>
        <dbReference type="EMBL" id="RKI90211.1"/>
    </source>
</evidence>
<evidence type="ECO:0000256" key="1">
    <source>
        <dbReference type="ARBA" id="ARBA00004752"/>
    </source>
</evidence>
<dbReference type="InterPro" id="IPR036565">
    <property type="entry name" value="Mur-like_cat_sf"/>
</dbReference>
<evidence type="ECO:0000313" key="18">
    <source>
        <dbReference type="Proteomes" id="UP000280696"/>
    </source>
</evidence>
<comment type="similarity">
    <text evidence="2 12">Belongs to the MurCDEF family. MurE subfamily.</text>
</comment>
<evidence type="ECO:0000259" key="16">
    <source>
        <dbReference type="Pfam" id="PF08245"/>
    </source>
</evidence>
<evidence type="ECO:0000256" key="9">
    <source>
        <dbReference type="ARBA" id="ARBA00022984"/>
    </source>
</evidence>
<feature type="binding site" evidence="12">
    <location>
        <position position="426"/>
    </location>
    <ligand>
        <name>meso-2,6-diaminopimelate</name>
        <dbReference type="ChEBI" id="CHEBI:57791"/>
    </ligand>
</feature>
<evidence type="ECO:0000256" key="10">
    <source>
        <dbReference type="ARBA" id="ARBA00023306"/>
    </source>
</evidence>
<proteinExistence type="inferred from homology"/>
<feature type="domain" description="Mur ligase central" evidence="16">
    <location>
        <begin position="110"/>
        <end position="264"/>
    </location>
</feature>
<organism evidence="17 18">
    <name type="scientific">Parablautia intestinalis</name>
    <dbReference type="NCBI Taxonomy" id="2320100"/>
    <lineage>
        <taxon>Bacteria</taxon>
        <taxon>Bacillati</taxon>
        <taxon>Bacillota</taxon>
        <taxon>Clostridia</taxon>
        <taxon>Lachnospirales</taxon>
        <taxon>Lachnospiraceae</taxon>
        <taxon>Parablautia</taxon>
    </lineage>
</organism>
<dbReference type="GO" id="GO:0009252">
    <property type="term" value="P:peptidoglycan biosynthetic process"/>
    <property type="evidence" value="ECO:0007669"/>
    <property type="project" value="UniProtKB-UniRule"/>
</dbReference>
<dbReference type="NCBIfam" id="TIGR01085">
    <property type="entry name" value="murE"/>
    <property type="match status" value="1"/>
</dbReference>
<dbReference type="OrthoDB" id="9800958at2"/>
<dbReference type="InterPro" id="IPR004101">
    <property type="entry name" value="Mur_ligase_C"/>
</dbReference>
<comment type="function">
    <text evidence="12">Catalyzes the addition of meso-diaminopimelic acid to the nucleotide precursor UDP-N-acetylmuramoyl-L-alanyl-D-glutamate (UMAG) in the biosynthesis of bacterial cell-wall peptidoglycan.</text>
</comment>
<dbReference type="EMBL" id="RAYQ01000016">
    <property type="protein sequence ID" value="RKI90211.1"/>
    <property type="molecule type" value="Genomic_DNA"/>
</dbReference>
<feature type="short sequence motif" description="Meso-diaminopimelate recognition motif" evidence="12">
    <location>
        <begin position="450"/>
        <end position="453"/>
    </location>
</feature>
<dbReference type="PANTHER" id="PTHR23135">
    <property type="entry name" value="MUR LIGASE FAMILY MEMBER"/>
    <property type="match status" value="1"/>
</dbReference>
<comment type="caution">
    <text evidence="12">Lacks conserved residue(s) required for the propagation of feature annotation.</text>
</comment>
<evidence type="ECO:0000256" key="5">
    <source>
        <dbReference type="ARBA" id="ARBA00022618"/>
    </source>
</evidence>
<feature type="binding site" evidence="12">
    <location>
        <position position="189"/>
    </location>
    <ligand>
        <name>UDP-N-acetyl-alpha-D-muramoyl-L-alanyl-D-glutamate</name>
        <dbReference type="ChEBI" id="CHEBI:83900"/>
    </ligand>
</feature>
<feature type="binding site" evidence="12">
    <location>
        <begin position="450"/>
        <end position="453"/>
    </location>
    <ligand>
        <name>meso-2,6-diaminopimelate</name>
        <dbReference type="ChEBI" id="CHEBI:57791"/>
    </ligand>
</feature>
<evidence type="ECO:0000256" key="3">
    <source>
        <dbReference type="ARBA" id="ARBA00022490"/>
    </source>
</evidence>
<dbReference type="SUPFAM" id="SSF63418">
    <property type="entry name" value="MurE/MurF N-terminal domain"/>
    <property type="match status" value="1"/>
</dbReference>
<feature type="binding site" evidence="12">
    <location>
        <position position="153"/>
    </location>
    <ligand>
        <name>UDP-N-acetyl-alpha-D-muramoyl-L-alanyl-D-glutamate</name>
        <dbReference type="ChEBI" id="CHEBI:83900"/>
    </ligand>
</feature>
<dbReference type="EC" id="6.3.2.13" evidence="12"/>
<dbReference type="InterPro" id="IPR000713">
    <property type="entry name" value="Mur_ligase_N"/>
</dbReference>
<dbReference type="GO" id="GO:0008360">
    <property type="term" value="P:regulation of cell shape"/>
    <property type="evidence" value="ECO:0007669"/>
    <property type="project" value="UniProtKB-KW"/>
</dbReference>
<feature type="binding site" evidence="12">
    <location>
        <position position="506"/>
    </location>
    <ligand>
        <name>meso-2,6-diaminopimelate</name>
        <dbReference type="ChEBI" id="CHEBI:57791"/>
    </ligand>
</feature>
<comment type="PTM">
    <text evidence="12">Carboxylation is probably crucial for Mg(2+) binding and, consequently, for the gamma-phosphate positioning of ATP.</text>
</comment>
<dbReference type="HAMAP" id="MF_00208">
    <property type="entry name" value="MurE"/>
    <property type="match status" value="1"/>
</dbReference>
<comment type="subcellular location">
    <subcellularLocation>
        <location evidence="12 13">Cytoplasm</location>
    </subcellularLocation>
</comment>
<keyword evidence="4 12" id="KW-0436">Ligase</keyword>
<dbReference type="GO" id="GO:0005524">
    <property type="term" value="F:ATP binding"/>
    <property type="evidence" value="ECO:0007669"/>
    <property type="project" value="UniProtKB-UniRule"/>
</dbReference>
<keyword evidence="5 12" id="KW-0132">Cell division</keyword>
<dbReference type="GO" id="GO:0000287">
    <property type="term" value="F:magnesium ion binding"/>
    <property type="evidence" value="ECO:0007669"/>
    <property type="project" value="UniProtKB-UniRule"/>
</dbReference>
<keyword evidence="11 12" id="KW-0961">Cell wall biogenesis/degradation</keyword>
<dbReference type="InterPro" id="IPR018109">
    <property type="entry name" value="Folylpolyglutamate_synth_CS"/>
</dbReference>
<dbReference type="AlphaFoldDB" id="A0A3A9ARJ2"/>
<comment type="catalytic activity">
    <reaction evidence="12">
        <text>UDP-N-acetyl-alpha-D-muramoyl-L-alanyl-D-glutamate + meso-2,6-diaminopimelate + ATP = UDP-N-acetyl-alpha-D-muramoyl-L-alanyl-gamma-D-glutamyl-meso-2,6-diaminopimelate + ADP + phosphate + H(+)</text>
        <dbReference type="Rhea" id="RHEA:23676"/>
        <dbReference type="ChEBI" id="CHEBI:15378"/>
        <dbReference type="ChEBI" id="CHEBI:30616"/>
        <dbReference type="ChEBI" id="CHEBI:43474"/>
        <dbReference type="ChEBI" id="CHEBI:57791"/>
        <dbReference type="ChEBI" id="CHEBI:83900"/>
        <dbReference type="ChEBI" id="CHEBI:83905"/>
        <dbReference type="ChEBI" id="CHEBI:456216"/>
        <dbReference type="EC" id="6.3.2.13"/>
    </reaction>
</comment>
<protein>
    <recommendedName>
        <fullName evidence="12">UDP-N-acetylmuramoyl-L-alanyl-D-glutamate--2,6-diaminopimelate ligase</fullName>
        <ecNumber evidence="12">6.3.2.13</ecNumber>
    </recommendedName>
    <alternativeName>
        <fullName evidence="12">Meso-A2pm-adding enzyme</fullName>
    </alternativeName>
    <alternativeName>
        <fullName evidence="12">Meso-diaminopimelate-adding enzyme</fullName>
    </alternativeName>
    <alternativeName>
        <fullName evidence="12">UDP-MurNAc-L-Ala-D-Glu:meso-diaminopimelate ligase</fullName>
    </alternativeName>
    <alternativeName>
        <fullName evidence="12">UDP-MurNAc-tripeptide synthetase</fullName>
    </alternativeName>
    <alternativeName>
        <fullName evidence="12">UDP-N-acetylmuramyl-tripeptide synthetase</fullName>
    </alternativeName>
</protein>
<keyword evidence="10 12" id="KW-0131">Cell cycle</keyword>
<reference evidence="17 18" key="1">
    <citation type="submission" date="2018-09" db="EMBL/GenBank/DDBJ databases">
        <title>Murine metabolic-syndrome-specific gut microbial biobank.</title>
        <authorList>
            <person name="Liu C."/>
        </authorList>
    </citation>
    <scope>NUCLEOTIDE SEQUENCE [LARGE SCALE GENOMIC DNA]</scope>
    <source>
        <strain evidence="17 18">0.1xD8-82</strain>
    </source>
</reference>
<keyword evidence="8 12" id="KW-0133">Cell shape</keyword>
<dbReference type="InterPro" id="IPR013221">
    <property type="entry name" value="Mur_ligase_cen"/>
</dbReference>
<dbReference type="PANTHER" id="PTHR23135:SF4">
    <property type="entry name" value="UDP-N-ACETYLMURAMOYL-L-ALANYL-D-GLUTAMATE--2,6-DIAMINOPIMELATE LIGASE MURE HOMOLOG, CHLOROPLASTIC"/>
    <property type="match status" value="1"/>
</dbReference>
<keyword evidence="6 12" id="KW-0547">Nucleotide-binding</keyword>
<keyword evidence="9 12" id="KW-0573">Peptidoglycan synthesis</keyword>
<feature type="domain" description="Mur ligase C-terminal" evidence="15">
    <location>
        <begin position="377"/>
        <end position="504"/>
    </location>
</feature>
<feature type="binding site" evidence="12">
    <location>
        <begin position="112"/>
        <end position="118"/>
    </location>
    <ligand>
        <name>ATP</name>
        <dbReference type="ChEBI" id="CHEBI:30616"/>
    </ligand>
</feature>
<comment type="caution">
    <text evidence="17">The sequence shown here is derived from an EMBL/GenBank/DDBJ whole genome shotgun (WGS) entry which is preliminary data.</text>
</comment>
<evidence type="ECO:0000256" key="2">
    <source>
        <dbReference type="ARBA" id="ARBA00005898"/>
    </source>
</evidence>
<feature type="binding site" evidence="12">
    <location>
        <position position="502"/>
    </location>
    <ligand>
        <name>meso-2,6-diaminopimelate</name>
        <dbReference type="ChEBI" id="CHEBI:57791"/>
    </ligand>
</feature>
<accession>A0A3A9ARJ2</accession>
<dbReference type="UniPathway" id="UPA00219"/>
<feature type="binding site" evidence="12">
    <location>
        <position position="30"/>
    </location>
    <ligand>
        <name>UDP-N-acetyl-alpha-D-muramoyl-L-alanyl-D-glutamate</name>
        <dbReference type="ChEBI" id="CHEBI:83900"/>
    </ligand>
</feature>
<evidence type="ECO:0000256" key="6">
    <source>
        <dbReference type="ARBA" id="ARBA00022741"/>
    </source>
</evidence>
<dbReference type="PROSITE" id="PS01011">
    <property type="entry name" value="FOLYLPOLYGLU_SYNT_1"/>
    <property type="match status" value="1"/>
</dbReference>
<dbReference type="Gene3D" id="3.90.190.20">
    <property type="entry name" value="Mur ligase, C-terminal domain"/>
    <property type="match status" value="1"/>
</dbReference>
<evidence type="ECO:0000259" key="14">
    <source>
        <dbReference type="Pfam" id="PF01225"/>
    </source>
</evidence>
<evidence type="ECO:0000259" key="15">
    <source>
        <dbReference type="Pfam" id="PF02875"/>
    </source>
</evidence>
<feature type="modified residue" description="N6-carboxylysine" evidence="12">
    <location>
        <position position="223"/>
    </location>
</feature>
<keyword evidence="12" id="KW-0460">Magnesium</keyword>
<dbReference type="InterPro" id="IPR036615">
    <property type="entry name" value="Mur_ligase_C_dom_sf"/>
</dbReference>
<dbReference type="InterPro" id="IPR005761">
    <property type="entry name" value="UDP-N-AcMur-Glu-dNH2Pim_ligase"/>
</dbReference>
<feature type="binding site" evidence="12">
    <location>
        <begin position="154"/>
        <end position="155"/>
    </location>
    <ligand>
        <name>UDP-N-acetyl-alpha-D-muramoyl-L-alanyl-D-glutamate</name>
        <dbReference type="ChEBI" id="CHEBI:83900"/>
    </ligand>
</feature>
<dbReference type="Gene3D" id="3.40.1390.10">
    <property type="entry name" value="MurE/MurF, N-terminal domain"/>
    <property type="match status" value="1"/>
</dbReference>